<organism evidence="2 3">
    <name type="scientific">Pedobacter punctiformis</name>
    <dbReference type="NCBI Taxonomy" id="3004097"/>
    <lineage>
        <taxon>Bacteria</taxon>
        <taxon>Pseudomonadati</taxon>
        <taxon>Bacteroidota</taxon>
        <taxon>Sphingobacteriia</taxon>
        <taxon>Sphingobacteriales</taxon>
        <taxon>Sphingobacteriaceae</taxon>
        <taxon>Pedobacter</taxon>
    </lineage>
</organism>
<sequence>MKKTLFYLFFLFLPYASFSQQVFIKVKPQNLKSDVAFGEPSPSVAFFGIDDETDTFKKHKANIKNVNAYFGPVYDSFPIFDIGSGKLIEYQNKSGKYFFYRVNTKKPFGMVISNGKDQPIMVNTPDAYLKTIKTYLNIANPDYLIPKTLDANNQKSAQVEMEAIMKSTFVPDQKYAESLLKNANTVHYTKPSKAEQELNCNCLKKVYHMYKDSLMKEETAQSMEYIYNDKKQYLATINYTDGKPSGTIKYIRNPNGLINKMVMDYGNSSSEVRFIYEKDKFHTISMDGAKPDNYETFFLNDQMQCVRRLSKRNDGSLIWDISYVYDKFGRLVREAQTDSETIYTYKSDQDDVFSQFEVYTLNPRKLSISNQIIREKNKQTFLGRDGNLKPTMKHITINTDNCTFKTYAYDANNNLNYFIVIKCK</sequence>
<evidence type="ECO:0000256" key="1">
    <source>
        <dbReference type="SAM" id="SignalP"/>
    </source>
</evidence>
<dbReference type="Gene3D" id="2.180.10.10">
    <property type="entry name" value="RHS repeat-associated core"/>
    <property type="match status" value="1"/>
</dbReference>
<accession>A0ABT4L7R2</accession>
<dbReference type="Proteomes" id="UP001144347">
    <property type="component" value="Unassembled WGS sequence"/>
</dbReference>
<comment type="caution">
    <text evidence="2">The sequence shown here is derived from an EMBL/GenBank/DDBJ whole genome shotgun (WGS) entry which is preliminary data.</text>
</comment>
<protein>
    <recommendedName>
        <fullName evidence="4">RHS repeat protein</fullName>
    </recommendedName>
</protein>
<evidence type="ECO:0000313" key="3">
    <source>
        <dbReference type="Proteomes" id="UP001144347"/>
    </source>
</evidence>
<name>A0ABT4L7R2_9SPHI</name>
<dbReference type="EMBL" id="JAPWGM010000002">
    <property type="protein sequence ID" value="MCZ4243950.1"/>
    <property type="molecule type" value="Genomic_DNA"/>
</dbReference>
<keyword evidence="1" id="KW-0732">Signal</keyword>
<proteinExistence type="predicted"/>
<gene>
    <name evidence="2" type="ORF">O0955_08010</name>
</gene>
<keyword evidence="3" id="KW-1185">Reference proteome</keyword>
<reference evidence="2" key="1">
    <citation type="submission" date="2022-12" db="EMBL/GenBank/DDBJ databases">
        <title>Genome sequence of HCMS5-2.</title>
        <authorList>
            <person name="Woo H."/>
        </authorList>
    </citation>
    <scope>NUCLEOTIDE SEQUENCE</scope>
    <source>
        <strain evidence="2">HCMS5-2</strain>
    </source>
</reference>
<feature type="signal peptide" evidence="1">
    <location>
        <begin position="1"/>
        <end position="19"/>
    </location>
</feature>
<dbReference type="RefSeq" id="WP_269427018.1">
    <property type="nucleotide sequence ID" value="NZ_JAPWGM010000002.1"/>
</dbReference>
<evidence type="ECO:0008006" key="4">
    <source>
        <dbReference type="Google" id="ProtNLM"/>
    </source>
</evidence>
<evidence type="ECO:0000313" key="2">
    <source>
        <dbReference type="EMBL" id="MCZ4243950.1"/>
    </source>
</evidence>
<feature type="chain" id="PRO_5046468538" description="RHS repeat protein" evidence="1">
    <location>
        <begin position="20"/>
        <end position="424"/>
    </location>
</feature>